<evidence type="ECO:0000256" key="4">
    <source>
        <dbReference type="ARBA" id="ARBA00022679"/>
    </source>
</evidence>
<comment type="pathway">
    <text evidence="2 10">Cofactor biosynthesis; NAD(+) biosynthesis; deamido-NAD(+) from nicotinate D-ribonucleotide: step 1/1.</text>
</comment>
<dbReference type="NCBIfam" id="TIGR00125">
    <property type="entry name" value="cyt_tran_rel"/>
    <property type="match status" value="1"/>
</dbReference>
<dbReference type="PANTHER" id="PTHR39321:SF3">
    <property type="entry name" value="PHOSPHOPANTETHEINE ADENYLYLTRANSFERASE"/>
    <property type="match status" value="1"/>
</dbReference>
<evidence type="ECO:0000256" key="9">
    <source>
        <dbReference type="ARBA" id="ARBA00048721"/>
    </source>
</evidence>
<keyword evidence="3 10" id="KW-0662">Pyridine nucleotide biosynthesis</keyword>
<proteinExistence type="inferred from homology"/>
<keyword evidence="13" id="KW-1185">Reference proteome</keyword>
<dbReference type="CDD" id="cd02165">
    <property type="entry name" value="NMNAT"/>
    <property type="match status" value="1"/>
</dbReference>
<comment type="caution">
    <text evidence="12">The sequence shown here is derived from an EMBL/GenBank/DDBJ whole genome shotgun (WGS) entry which is preliminary data.</text>
</comment>
<keyword evidence="8 10" id="KW-0520">NAD</keyword>
<dbReference type="GO" id="GO:0004515">
    <property type="term" value="F:nicotinate-nucleotide adenylyltransferase activity"/>
    <property type="evidence" value="ECO:0007669"/>
    <property type="project" value="UniProtKB-EC"/>
</dbReference>
<dbReference type="Gene3D" id="3.40.50.620">
    <property type="entry name" value="HUPs"/>
    <property type="match status" value="1"/>
</dbReference>
<evidence type="ECO:0000313" key="12">
    <source>
        <dbReference type="EMBL" id="MFC4766285.1"/>
    </source>
</evidence>
<protein>
    <recommendedName>
        <fullName evidence="10">Probable nicotinate-nucleotide adenylyltransferase</fullName>
        <ecNumber evidence="10">2.7.7.18</ecNumber>
    </recommendedName>
    <alternativeName>
        <fullName evidence="10">Deamido-NAD(+) diphosphorylase</fullName>
    </alternativeName>
    <alternativeName>
        <fullName evidence="10">Deamido-NAD(+) pyrophosphorylase</fullName>
    </alternativeName>
    <alternativeName>
        <fullName evidence="10">Nicotinate mononucleotide adenylyltransferase</fullName>
        <shortName evidence="10">NaMN adenylyltransferase</shortName>
    </alternativeName>
</protein>
<reference evidence="13" key="1">
    <citation type="journal article" date="2019" name="Int. J. Syst. Evol. Microbiol.">
        <title>The Global Catalogue of Microorganisms (GCM) 10K type strain sequencing project: providing services to taxonomists for standard genome sequencing and annotation.</title>
        <authorList>
            <consortium name="The Broad Institute Genomics Platform"/>
            <consortium name="The Broad Institute Genome Sequencing Center for Infectious Disease"/>
            <person name="Wu L."/>
            <person name="Ma J."/>
        </authorList>
    </citation>
    <scope>NUCLEOTIDE SEQUENCE [LARGE SCALE GENOMIC DNA]</scope>
    <source>
        <strain evidence="13">WYCCWR 12678</strain>
    </source>
</reference>
<comment type="catalytic activity">
    <reaction evidence="9 10">
        <text>nicotinate beta-D-ribonucleotide + ATP + H(+) = deamido-NAD(+) + diphosphate</text>
        <dbReference type="Rhea" id="RHEA:22860"/>
        <dbReference type="ChEBI" id="CHEBI:15378"/>
        <dbReference type="ChEBI" id="CHEBI:30616"/>
        <dbReference type="ChEBI" id="CHEBI:33019"/>
        <dbReference type="ChEBI" id="CHEBI:57502"/>
        <dbReference type="ChEBI" id="CHEBI:58437"/>
        <dbReference type="EC" id="2.7.7.18"/>
    </reaction>
</comment>
<sequence>MKIGLFGGTFDPVHIGHLVAARLAKEALKLDRVIFIPAGVPPHKNGFGLTPAAKRLQMAVLAVGYEPDFQVSDWELQQEGPSYTVDTLEHFASQFPDDELYFIMGADMLCDLPNWQSPTRILELASLIGMTRPGFAMDECRSTLRRVFPRSEERIHYVEMPGLEISSTWLRERLRERKSVDYLIPERVIRFIEENGLYDRRANS</sequence>
<evidence type="ECO:0000256" key="10">
    <source>
        <dbReference type="HAMAP-Rule" id="MF_00244"/>
    </source>
</evidence>
<dbReference type="RefSeq" id="WP_380024095.1">
    <property type="nucleotide sequence ID" value="NZ_JBHSHC010000014.1"/>
</dbReference>
<comment type="similarity">
    <text evidence="10">Belongs to the NadD family.</text>
</comment>
<dbReference type="InterPro" id="IPR014729">
    <property type="entry name" value="Rossmann-like_a/b/a_fold"/>
</dbReference>
<dbReference type="NCBIfam" id="TIGR00482">
    <property type="entry name" value="nicotinate (nicotinamide) nucleotide adenylyltransferase"/>
    <property type="match status" value="1"/>
</dbReference>
<evidence type="ECO:0000256" key="6">
    <source>
        <dbReference type="ARBA" id="ARBA00022741"/>
    </source>
</evidence>
<name>A0ABV9PWV6_9BACL</name>
<evidence type="ECO:0000256" key="8">
    <source>
        <dbReference type="ARBA" id="ARBA00023027"/>
    </source>
</evidence>
<keyword evidence="4 10" id="KW-0808">Transferase</keyword>
<dbReference type="PANTHER" id="PTHR39321">
    <property type="entry name" value="NICOTINATE-NUCLEOTIDE ADENYLYLTRANSFERASE-RELATED"/>
    <property type="match status" value="1"/>
</dbReference>
<keyword evidence="6 10" id="KW-0547">Nucleotide-binding</keyword>
<keyword evidence="7 10" id="KW-0067">ATP-binding</keyword>
<dbReference type="Proteomes" id="UP001596002">
    <property type="component" value="Unassembled WGS sequence"/>
</dbReference>
<dbReference type="EC" id="2.7.7.18" evidence="10"/>
<gene>
    <name evidence="10 12" type="primary">nadD</name>
    <name evidence="12" type="ORF">ACFO8Q_02570</name>
</gene>
<evidence type="ECO:0000259" key="11">
    <source>
        <dbReference type="Pfam" id="PF01467"/>
    </source>
</evidence>
<organism evidence="12 13">
    <name type="scientific">Effusibacillus consociatus</name>
    <dbReference type="NCBI Taxonomy" id="1117041"/>
    <lineage>
        <taxon>Bacteria</taxon>
        <taxon>Bacillati</taxon>
        <taxon>Bacillota</taxon>
        <taxon>Bacilli</taxon>
        <taxon>Bacillales</taxon>
        <taxon>Alicyclobacillaceae</taxon>
        <taxon>Effusibacillus</taxon>
    </lineage>
</organism>
<evidence type="ECO:0000256" key="2">
    <source>
        <dbReference type="ARBA" id="ARBA00005019"/>
    </source>
</evidence>
<dbReference type="Pfam" id="PF01467">
    <property type="entry name" value="CTP_transf_like"/>
    <property type="match status" value="1"/>
</dbReference>
<dbReference type="NCBIfam" id="NF000840">
    <property type="entry name" value="PRK00071.1-3"/>
    <property type="match status" value="1"/>
</dbReference>
<comment type="function">
    <text evidence="1 10">Catalyzes the reversible adenylation of nicotinate mononucleotide (NaMN) to nicotinic acid adenine dinucleotide (NaAD).</text>
</comment>
<evidence type="ECO:0000313" key="13">
    <source>
        <dbReference type="Proteomes" id="UP001596002"/>
    </source>
</evidence>
<evidence type="ECO:0000256" key="7">
    <source>
        <dbReference type="ARBA" id="ARBA00022840"/>
    </source>
</evidence>
<feature type="domain" description="Cytidyltransferase-like" evidence="11">
    <location>
        <begin position="5"/>
        <end position="173"/>
    </location>
</feature>
<keyword evidence="5 10" id="KW-0548">Nucleotidyltransferase</keyword>
<accession>A0ABV9PWV6</accession>
<dbReference type="SUPFAM" id="SSF52374">
    <property type="entry name" value="Nucleotidylyl transferase"/>
    <property type="match status" value="1"/>
</dbReference>
<evidence type="ECO:0000256" key="5">
    <source>
        <dbReference type="ARBA" id="ARBA00022695"/>
    </source>
</evidence>
<dbReference type="EMBL" id="JBHSHC010000014">
    <property type="protein sequence ID" value="MFC4766285.1"/>
    <property type="molecule type" value="Genomic_DNA"/>
</dbReference>
<dbReference type="InterPro" id="IPR004821">
    <property type="entry name" value="Cyt_trans-like"/>
</dbReference>
<dbReference type="HAMAP" id="MF_00244">
    <property type="entry name" value="NaMN_adenylyltr"/>
    <property type="match status" value="1"/>
</dbReference>
<evidence type="ECO:0000256" key="1">
    <source>
        <dbReference type="ARBA" id="ARBA00002324"/>
    </source>
</evidence>
<dbReference type="InterPro" id="IPR005248">
    <property type="entry name" value="NadD/NMNAT"/>
</dbReference>
<evidence type="ECO:0000256" key="3">
    <source>
        <dbReference type="ARBA" id="ARBA00022642"/>
    </source>
</evidence>